<dbReference type="AlphaFoldDB" id="A0A1A8X4C8"/>
<dbReference type="EMBL" id="FLQV01001313">
    <property type="protein sequence ID" value="SBS99448.1"/>
    <property type="molecule type" value="Genomic_DNA"/>
</dbReference>
<feature type="compositionally biased region" description="Basic and acidic residues" evidence="1">
    <location>
        <begin position="48"/>
        <end position="60"/>
    </location>
</feature>
<proteinExistence type="predicted"/>
<feature type="region of interest" description="Disordered" evidence="1">
    <location>
        <begin position="249"/>
        <end position="295"/>
    </location>
</feature>
<reference evidence="3" key="1">
    <citation type="submission" date="2016-05" db="EMBL/GenBank/DDBJ databases">
        <authorList>
            <person name="Naeem Raeece"/>
        </authorList>
    </citation>
    <scope>NUCLEOTIDE SEQUENCE [LARGE SCALE GENOMIC DNA]</scope>
</reference>
<feature type="region of interest" description="Disordered" evidence="1">
    <location>
        <begin position="416"/>
        <end position="439"/>
    </location>
</feature>
<organism evidence="2 3">
    <name type="scientific">Plasmodium ovale curtisi</name>
    <dbReference type="NCBI Taxonomy" id="864141"/>
    <lineage>
        <taxon>Eukaryota</taxon>
        <taxon>Sar</taxon>
        <taxon>Alveolata</taxon>
        <taxon>Apicomplexa</taxon>
        <taxon>Aconoidasida</taxon>
        <taxon>Haemosporida</taxon>
        <taxon>Plasmodiidae</taxon>
        <taxon>Plasmodium</taxon>
        <taxon>Plasmodium (Plasmodium)</taxon>
    </lineage>
</organism>
<dbReference type="Proteomes" id="UP000078546">
    <property type="component" value="Unassembled WGS sequence"/>
</dbReference>
<dbReference type="SUPFAM" id="SSF158791">
    <property type="entry name" value="MgtE N-terminal domain-like"/>
    <property type="match status" value="1"/>
</dbReference>
<accession>A0A1A8X4C8</accession>
<gene>
    <name evidence="2" type="ORF">POVCU1_052850</name>
</gene>
<feature type="compositionally biased region" description="Basic and acidic residues" evidence="1">
    <location>
        <begin position="249"/>
        <end position="271"/>
    </location>
</feature>
<name>A0A1A8X4C8_PLAOA</name>
<feature type="compositionally biased region" description="Basic residues" evidence="1">
    <location>
        <begin position="61"/>
        <end position="71"/>
    </location>
</feature>
<protein>
    <submittedName>
        <fullName evidence="2">Uncharacterized protein</fullName>
    </submittedName>
</protein>
<evidence type="ECO:0000256" key="1">
    <source>
        <dbReference type="SAM" id="MobiDB-lite"/>
    </source>
</evidence>
<evidence type="ECO:0000313" key="2">
    <source>
        <dbReference type="EMBL" id="SBS99448.1"/>
    </source>
</evidence>
<evidence type="ECO:0000313" key="3">
    <source>
        <dbReference type="Proteomes" id="UP000078546"/>
    </source>
</evidence>
<sequence>MNGDIKNDLIDNLPFKFSNAHLRNYKEKEKEKKKTDILNDRSVNVKRESHIYANTKTDEKKKKKNGKKKTYKNVEKENNITEKRNFYFVNKKRDNKKNDLLQWKKKSLIFCEDTLEEEKVKSCFHMKKGEYKHNVKCGYNDSNNEERYADDDSDLCVQLKRCLDSDKGVEKKTENKNFKDKKSENRQCYDLNDFEKVKYSYGTSSLEDDMHETNFSIEEGDTTIFGESLFSSFNLGNHPFGRWKWKESHEGRGNRVTIHHDEKTEQKGEEKKKKKKEKKKEKEKEMEKEKEKKNYDCSQTDVDIDILGKSHSSEDMPIENDEIDLSLFPKESKELRISHLSREGKKDPKDEITCVQNRYMFQGGEYSGRSTCDEGDKELNLFHSLKDIYHNHSKKMKLIDYNKILNRSLYKKTLQDAESGHKKKKTETYKNRKGKPNADAKEIIRNIKRRLGFDSDEESTGTLSRRQHEGKEATLKFVGGNTRYKLDDMQKGTPHFCDSLNYSADDPASDQSCTCPVKGEPTDVAGIADGLVEDNMYTTSDRGLTNFQNFVSDDFNLTGDQNVSFHASMFGEKREDDMEKGGSFSNQEDEEDDMFSLSTSSAKFKQSFLRAVRRPEEVIEEEAMKDVMNVMQEEAVKDVMSVMREEAAKNVMSVMQEEAAKNVMSVMREEAAKNVMSVMREEAAKNVMSVMQEEAAKNVMSVMQEEAAKNVMSVMQEEAAKDAKKATAEGTCSVDREALKSGQHTKEWSKSRVLLEEDAKKGKPSKENVEGEKAKIPTCICKDIEIYKIKNIIERAKGNGENTNVWNSVQYKHFLTQLNSFISKSNFERGSYIFSLDDDIRVEEFSQKMDLYMQNIFNNQIRYLNNLLMEIFS</sequence>
<feature type="region of interest" description="Disordered" evidence="1">
    <location>
        <begin position="48"/>
        <end position="71"/>
    </location>
</feature>
<feature type="compositionally biased region" description="Basic and acidic residues" evidence="1">
    <location>
        <begin position="280"/>
        <end position="295"/>
    </location>
</feature>